<dbReference type="PRINTS" id="PR01773">
    <property type="entry name" value="P38MAPKINASE"/>
</dbReference>
<keyword evidence="9" id="KW-0067">ATP-binding</keyword>
<dbReference type="InterPro" id="IPR050117">
    <property type="entry name" value="MAPK"/>
</dbReference>
<name>A0A158REQ9_HYDTA</name>
<dbReference type="GO" id="GO:0004707">
    <property type="term" value="F:MAP kinase activity"/>
    <property type="evidence" value="ECO:0007669"/>
    <property type="project" value="UniProtKB-EC"/>
</dbReference>
<dbReference type="STRING" id="6205.A0A158REQ9"/>
<evidence type="ECO:0000256" key="3">
    <source>
        <dbReference type="ARBA" id="ARBA00012411"/>
    </source>
</evidence>
<organism evidence="13">
    <name type="scientific">Hydatigena taeniaeformis</name>
    <name type="common">Feline tapeworm</name>
    <name type="synonym">Taenia taeniaeformis</name>
    <dbReference type="NCBI Taxonomy" id="6205"/>
    <lineage>
        <taxon>Eukaryota</taxon>
        <taxon>Metazoa</taxon>
        <taxon>Spiralia</taxon>
        <taxon>Lophotrochozoa</taxon>
        <taxon>Platyhelminthes</taxon>
        <taxon>Cestoda</taxon>
        <taxon>Eucestoda</taxon>
        <taxon>Cyclophyllidea</taxon>
        <taxon>Taeniidae</taxon>
        <taxon>Hydatigera</taxon>
    </lineage>
</organism>
<sequence length="750" mass="85979">MDFAGPFLIAILTSLRSDVEALESSARDNLLQRMVAIKYIDKPFDSLENAKRAYRELAILAHMDHENVVTLLDAFTPQATLESFDEIFLVMPLMKIDLADVLKYQVLDDDQITFLSYQILRALKYLHGANIIHRDLKPTNIAVDEDCNLRILDFGLARLINENMSRYVVTRWYRAPELIADWMNYNDTVDIWSVACILVEMKTRRTLFCANNAIQVLGEILTVVGLPDEGFRRKISSDSARAFIESLNLPPRRDLKDVFPWASGAMLDLLSKMLVLDPDRRLRASEALAHPFFAEYHDETDEQEGTPLEDNFISSNVMTSDQWKAIVLFSTMKLPPVAQFVHSQVDKIEVIKKSLLFQIVSENLGDRVMQTRFVESLPAMPDVNERRFVPVELNQLRWDLPDRYTSVMVAGHGAYGTVSSALDKYLQREVAIKKLDRPFENAEFAKRTYRELAILAQMDHENVICLIDAFTPQTSLETFEDVYLVTPLMDADLGAIVAQQVLTDDQICFLAYQMLRALKYMHGAHIIHRDLKPSNIAVNSDVELRIIDFGLARQKNHLMTGYVATRWYRAPEVMLNWMHYNDSVDVWSVACILVELKTRQPLFRGLNHIDQVKQIMSIVGTPDEELMQKITSSSAREFIEKLNYTSKKDLKDTFPWASPTLLDLLSKMLVLDPDRRLTAAQALAHPYFAEYHNESDEPVGEPLKDDLIDSDNLTMEEWKGLWEATWNLLQNFKPKLTSLRPTDAYSPIDG</sequence>
<dbReference type="GO" id="GO:0005737">
    <property type="term" value="C:cytoplasm"/>
    <property type="evidence" value="ECO:0007669"/>
    <property type="project" value="UniProtKB-ARBA"/>
</dbReference>
<dbReference type="InterPro" id="IPR003527">
    <property type="entry name" value="MAP_kinase_CS"/>
</dbReference>
<dbReference type="GO" id="GO:0005524">
    <property type="term" value="F:ATP binding"/>
    <property type="evidence" value="ECO:0007669"/>
    <property type="project" value="UniProtKB-KW"/>
</dbReference>
<dbReference type="WBParaSite" id="TTAC_0000786001-mRNA-1">
    <property type="protein sequence ID" value="TTAC_0000786001-mRNA-1"/>
    <property type="gene ID" value="TTAC_0000786001"/>
</dbReference>
<dbReference type="Proteomes" id="UP000274429">
    <property type="component" value="Unassembled WGS sequence"/>
</dbReference>
<dbReference type="Gene3D" id="1.10.510.10">
    <property type="entry name" value="Transferase(Phosphotransferase) domain 1"/>
    <property type="match status" value="2"/>
</dbReference>
<evidence type="ECO:0000313" key="13">
    <source>
        <dbReference type="WBParaSite" id="TTAC_0000786001-mRNA-1"/>
    </source>
</evidence>
<feature type="domain" description="Protein kinase" evidence="10">
    <location>
        <begin position="404"/>
        <end position="688"/>
    </location>
</feature>
<accession>A0A158REQ9</accession>
<evidence type="ECO:0000256" key="7">
    <source>
        <dbReference type="ARBA" id="ARBA00022741"/>
    </source>
</evidence>
<dbReference type="OrthoDB" id="192887at2759"/>
<keyword evidence="12" id="KW-1185">Reference proteome</keyword>
<keyword evidence="4" id="KW-0723">Serine/threonine-protein kinase</keyword>
<evidence type="ECO:0000256" key="6">
    <source>
        <dbReference type="ARBA" id="ARBA00022679"/>
    </source>
</evidence>
<dbReference type="PANTHER" id="PTHR24055">
    <property type="entry name" value="MITOGEN-ACTIVATED PROTEIN KINASE"/>
    <property type="match status" value="1"/>
</dbReference>
<evidence type="ECO:0000256" key="4">
    <source>
        <dbReference type="ARBA" id="ARBA00022527"/>
    </source>
</evidence>
<feature type="domain" description="Protein kinase" evidence="10">
    <location>
        <begin position="1"/>
        <end position="293"/>
    </location>
</feature>
<comment type="cofactor">
    <cofactor evidence="1">
        <name>Mg(2+)</name>
        <dbReference type="ChEBI" id="CHEBI:18420"/>
    </cofactor>
</comment>
<dbReference type="InterPro" id="IPR011009">
    <property type="entry name" value="Kinase-like_dom_sf"/>
</dbReference>
<keyword evidence="7" id="KW-0547">Nucleotide-binding</keyword>
<dbReference type="Pfam" id="PF00069">
    <property type="entry name" value="Pkinase"/>
    <property type="match status" value="2"/>
</dbReference>
<reference evidence="11 12" key="2">
    <citation type="submission" date="2018-11" db="EMBL/GenBank/DDBJ databases">
        <authorList>
            <consortium name="Pathogen Informatics"/>
        </authorList>
    </citation>
    <scope>NUCLEOTIDE SEQUENCE [LARGE SCALE GENOMIC DNA]</scope>
</reference>
<dbReference type="PROSITE" id="PS50011">
    <property type="entry name" value="PROTEIN_KINASE_DOM"/>
    <property type="match status" value="2"/>
</dbReference>
<evidence type="ECO:0000313" key="12">
    <source>
        <dbReference type="Proteomes" id="UP000274429"/>
    </source>
</evidence>
<dbReference type="FunFam" id="3.30.200.20:FF:000028">
    <property type="entry name" value="Mitogen-activated protein kinase"/>
    <property type="match status" value="1"/>
</dbReference>
<dbReference type="SUPFAM" id="SSF56112">
    <property type="entry name" value="Protein kinase-like (PK-like)"/>
    <property type="match status" value="2"/>
</dbReference>
<dbReference type="EMBL" id="UYWX01020412">
    <property type="protein sequence ID" value="VDM32313.1"/>
    <property type="molecule type" value="Genomic_DNA"/>
</dbReference>
<evidence type="ECO:0000256" key="8">
    <source>
        <dbReference type="ARBA" id="ARBA00022777"/>
    </source>
</evidence>
<dbReference type="CDD" id="cd07851">
    <property type="entry name" value="STKc_p38"/>
    <property type="match status" value="1"/>
</dbReference>
<evidence type="ECO:0000256" key="1">
    <source>
        <dbReference type="ARBA" id="ARBA00001946"/>
    </source>
</evidence>
<evidence type="ECO:0000259" key="10">
    <source>
        <dbReference type="PROSITE" id="PS50011"/>
    </source>
</evidence>
<protein>
    <recommendedName>
        <fullName evidence="3">mitogen-activated protein kinase</fullName>
        <ecNumber evidence="3">2.7.11.24</ecNumber>
    </recommendedName>
</protein>
<keyword evidence="6" id="KW-0808">Transferase</keyword>
<dbReference type="AlphaFoldDB" id="A0A158REQ9"/>
<dbReference type="Gene3D" id="3.30.200.20">
    <property type="entry name" value="Phosphorylase Kinase, domain 1"/>
    <property type="match status" value="2"/>
</dbReference>
<gene>
    <name evidence="11" type="ORF">TTAC_LOCUS7845</name>
</gene>
<dbReference type="InterPro" id="IPR008352">
    <property type="entry name" value="MAPK_HOG-like"/>
</dbReference>
<comment type="similarity">
    <text evidence="2">Belongs to the protein kinase superfamily. CMGC Ser/Thr protein kinase family. MAP kinase subfamily.</text>
</comment>
<reference evidence="13" key="1">
    <citation type="submission" date="2016-04" db="UniProtKB">
        <authorList>
            <consortium name="WormBaseParasite"/>
        </authorList>
    </citation>
    <scope>IDENTIFICATION</scope>
</reference>
<evidence type="ECO:0000313" key="11">
    <source>
        <dbReference type="EMBL" id="VDM32313.1"/>
    </source>
</evidence>
<dbReference type="EC" id="2.7.11.24" evidence="3"/>
<dbReference type="FunFam" id="1.10.510.10:FF:000684">
    <property type="entry name" value="Mitogen-activated protein kinase"/>
    <property type="match status" value="2"/>
</dbReference>
<proteinExistence type="inferred from homology"/>
<evidence type="ECO:0000256" key="5">
    <source>
        <dbReference type="ARBA" id="ARBA00022553"/>
    </source>
</evidence>
<dbReference type="InterPro" id="IPR000719">
    <property type="entry name" value="Prot_kinase_dom"/>
</dbReference>
<evidence type="ECO:0000256" key="2">
    <source>
        <dbReference type="ARBA" id="ARBA00008832"/>
    </source>
</evidence>
<dbReference type="SMART" id="SM00220">
    <property type="entry name" value="S_TKc"/>
    <property type="match status" value="2"/>
</dbReference>
<keyword evidence="5" id="KW-0597">Phosphoprotein</keyword>
<evidence type="ECO:0000256" key="9">
    <source>
        <dbReference type="ARBA" id="ARBA00022840"/>
    </source>
</evidence>
<keyword evidence="8" id="KW-0418">Kinase</keyword>
<dbReference type="PROSITE" id="PS01351">
    <property type="entry name" value="MAPK"/>
    <property type="match status" value="1"/>
</dbReference>